<sequence length="299" mass="31450">MPQQPLLSTCTPRCLRLPGQLRADRGDAWCRAMLGSTGTERHRGLTSGQCATFGHGRGGSHTVSAGAGRRPSSSFGADDAGSGPDCDAAGAGAEGPARSTSASAAASTTPGSSSLRLHINPYTGATPSTATCGAPFKFHDPGPQPQLQLGWGRLSRRPRSISRRATVTAGPGGCGATTRARSDPDKNHPSWAGSLGRDPDKKPNGYCSFSKDHMDLPLFKTSSRHTAFVLAKIKCQLPLFKPLCGIFFCVLRPGCRTTTINIAPKALKHCLKGWIRSTGLWGKRQAGNGVEEDEEEGDL</sequence>
<protein>
    <submittedName>
        <fullName evidence="2">Uncharacterized protein</fullName>
    </submittedName>
</protein>
<name>A0AAD6YE55_9AGAR</name>
<gene>
    <name evidence="2" type="ORF">GGX14DRAFT_394011</name>
</gene>
<feature type="region of interest" description="Disordered" evidence="1">
    <location>
        <begin position="38"/>
        <end position="122"/>
    </location>
</feature>
<evidence type="ECO:0000256" key="1">
    <source>
        <dbReference type="SAM" id="MobiDB-lite"/>
    </source>
</evidence>
<evidence type="ECO:0000313" key="3">
    <source>
        <dbReference type="Proteomes" id="UP001219525"/>
    </source>
</evidence>
<accession>A0AAD6YE55</accession>
<dbReference type="Proteomes" id="UP001219525">
    <property type="component" value="Unassembled WGS sequence"/>
</dbReference>
<dbReference type="AlphaFoldDB" id="A0AAD6YE55"/>
<feature type="compositionally biased region" description="Low complexity" evidence="1">
    <location>
        <begin position="95"/>
        <end position="114"/>
    </location>
</feature>
<organism evidence="2 3">
    <name type="scientific">Mycena pura</name>
    <dbReference type="NCBI Taxonomy" id="153505"/>
    <lineage>
        <taxon>Eukaryota</taxon>
        <taxon>Fungi</taxon>
        <taxon>Dikarya</taxon>
        <taxon>Basidiomycota</taxon>
        <taxon>Agaricomycotina</taxon>
        <taxon>Agaricomycetes</taxon>
        <taxon>Agaricomycetidae</taxon>
        <taxon>Agaricales</taxon>
        <taxon>Marasmiineae</taxon>
        <taxon>Mycenaceae</taxon>
        <taxon>Mycena</taxon>
    </lineage>
</organism>
<keyword evidence="3" id="KW-1185">Reference proteome</keyword>
<dbReference type="EMBL" id="JARJCW010000025">
    <property type="protein sequence ID" value="KAJ7211690.1"/>
    <property type="molecule type" value="Genomic_DNA"/>
</dbReference>
<feature type="region of interest" description="Disordered" evidence="1">
    <location>
        <begin position="159"/>
        <end position="199"/>
    </location>
</feature>
<comment type="caution">
    <text evidence="2">The sequence shown here is derived from an EMBL/GenBank/DDBJ whole genome shotgun (WGS) entry which is preliminary data.</text>
</comment>
<evidence type="ECO:0000313" key="2">
    <source>
        <dbReference type="EMBL" id="KAJ7211690.1"/>
    </source>
</evidence>
<proteinExistence type="predicted"/>
<feature type="compositionally biased region" description="Low complexity" evidence="1">
    <location>
        <begin position="71"/>
        <end position="85"/>
    </location>
</feature>
<reference evidence="2" key="1">
    <citation type="submission" date="2023-03" db="EMBL/GenBank/DDBJ databases">
        <title>Massive genome expansion in bonnet fungi (Mycena s.s.) driven by repeated elements and novel gene families across ecological guilds.</title>
        <authorList>
            <consortium name="Lawrence Berkeley National Laboratory"/>
            <person name="Harder C.B."/>
            <person name="Miyauchi S."/>
            <person name="Viragh M."/>
            <person name="Kuo A."/>
            <person name="Thoen E."/>
            <person name="Andreopoulos B."/>
            <person name="Lu D."/>
            <person name="Skrede I."/>
            <person name="Drula E."/>
            <person name="Henrissat B."/>
            <person name="Morin E."/>
            <person name="Kohler A."/>
            <person name="Barry K."/>
            <person name="LaButti K."/>
            <person name="Morin E."/>
            <person name="Salamov A."/>
            <person name="Lipzen A."/>
            <person name="Mereny Z."/>
            <person name="Hegedus B."/>
            <person name="Baldrian P."/>
            <person name="Stursova M."/>
            <person name="Weitz H."/>
            <person name="Taylor A."/>
            <person name="Grigoriev I.V."/>
            <person name="Nagy L.G."/>
            <person name="Martin F."/>
            <person name="Kauserud H."/>
        </authorList>
    </citation>
    <scope>NUCLEOTIDE SEQUENCE</scope>
    <source>
        <strain evidence="2">9144</strain>
    </source>
</reference>